<accession>A0A6A7AB97</accession>
<dbReference type="PANTHER" id="PTHR38790:SF4">
    <property type="entry name" value="2EXR DOMAIN-CONTAINING PROTEIN"/>
    <property type="match status" value="1"/>
</dbReference>
<feature type="region of interest" description="Disordered" evidence="1">
    <location>
        <begin position="1"/>
        <end position="54"/>
    </location>
</feature>
<feature type="compositionally biased region" description="Acidic residues" evidence="1">
    <location>
        <begin position="387"/>
        <end position="400"/>
    </location>
</feature>
<proteinExistence type="predicted"/>
<evidence type="ECO:0000259" key="2">
    <source>
        <dbReference type="Pfam" id="PF24864"/>
    </source>
</evidence>
<feature type="compositionally biased region" description="Basic and acidic residues" evidence="1">
    <location>
        <begin position="24"/>
        <end position="45"/>
    </location>
</feature>
<dbReference type="AlphaFoldDB" id="A0A6A7AB97"/>
<dbReference type="OrthoDB" id="62952at2759"/>
<sequence length="400" mass="44827">MALLNDNSMDSYISYPDFPSSHTNEAHDEHAPDDQPDSNSEKQGPETDTNTSWIQLEGSRLLSLPKELRLEIWEYVLNNPSDGRLVLRVMRHIGGPNTSSKRFSNSLYKHPSTPEIETTFETSPGSPIGVSLLRTNHLIYAEALPILYQSVSFCPWHLEGIFPLFLDTLSAFAKANIRYIRMVPASGLLGSSSHFYWALTCAQVTKLDDCVSLREIEVETTDHVLGNRDLVKRAIMFPLLKIKAPKAFLGKHTAQFQQLLTEAKEEREAREDFRRATTKIEATALTGLTNLPPSYTAYSLKKRQKLQELTIRGKAEEPITSPDVNERQVARDLGDVLGTECWDISEWNMVSIRGSSSSPESDAINNDIEVDTTTTSTNTEGIASKDEDAEDWEFVDDVST</sequence>
<evidence type="ECO:0000313" key="3">
    <source>
        <dbReference type="EMBL" id="KAF2830522.1"/>
    </source>
</evidence>
<feature type="compositionally biased region" description="Polar residues" evidence="1">
    <location>
        <begin position="353"/>
        <end position="364"/>
    </location>
</feature>
<dbReference type="Proteomes" id="UP000799424">
    <property type="component" value="Unassembled WGS sequence"/>
</dbReference>
<dbReference type="EMBL" id="MU006219">
    <property type="protein sequence ID" value="KAF2830522.1"/>
    <property type="molecule type" value="Genomic_DNA"/>
</dbReference>
<feature type="compositionally biased region" description="Polar residues" evidence="1">
    <location>
        <begin position="1"/>
        <end position="11"/>
    </location>
</feature>
<organism evidence="3 4">
    <name type="scientific">Ophiobolus disseminans</name>
    <dbReference type="NCBI Taxonomy" id="1469910"/>
    <lineage>
        <taxon>Eukaryota</taxon>
        <taxon>Fungi</taxon>
        <taxon>Dikarya</taxon>
        <taxon>Ascomycota</taxon>
        <taxon>Pezizomycotina</taxon>
        <taxon>Dothideomycetes</taxon>
        <taxon>Pleosporomycetidae</taxon>
        <taxon>Pleosporales</taxon>
        <taxon>Pleosporineae</taxon>
        <taxon>Phaeosphaeriaceae</taxon>
        <taxon>Ophiobolus</taxon>
    </lineage>
</organism>
<feature type="region of interest" description="Disordered" evidence="1">
    <location>
        <begin position="353"/>
        <end position="400"/>
    </location>
</feature>
<reference evidence="3" key="1">
    <citation type="journal article" date="2020" name="Stud. Mycol.">
        <title>101 Dothideomycetes genomes: a test case for predicting lifestyles and emergence of pathogens.</title>
        <authorList>
            <person name="Haridas S."/>
            <person name="Albert R."/>
            <person name="Binder M."/>
            <person name="Bloem J."/>
            <person name="Labutti K."/>
            <person name="Salamov A."/>
            <person name="Andreopoulos B."/>
            <person name="Baker S."/>
            <person name="Barry K."/>
            <person name="Bills G."/>
            <person name="Bluhm B."/>
            <person name="Cannon C."/>
            <person name="Castanera R."/>
            <person name="Culley D."/>
            <person name="Daum C."/>
            <person name="Ezra D."/>
            <person name="Gonzalez J."/>
            <person name="Henrissat B."/>
            <person name="Kuo A."/>
            <person name="Liang C."/>
            <person name="Lipzen A."/>
            <person name="Lutzoni F."/>
            <person name="Magnuson J."/>
            <person name="Mondo S."/>
            <person name="Nolan M."/>
            <person name="Ohm R."/>
            <person name="Pangilinan J."/>
            <person name="Park H.-J."/>
            <person name="Ramirez L."/>
            <person name="Alfaro M."/>
            <person name="Sun H."/>
            <person name="Tritt A."/>
            <person name="Yoshinaga Y."/>
            <person name="Zwiers L.-H."/>
            <person name="Turgeon B."/>
            <person name="Goodwin S."/>
            <person name="Spatafora J."/>
            <person name="Crous P."/>
            <person name="Grigoriev I."/>
        </authorList>
    </citation>
    <scope>NUCLEOTIDE SEQUENCE</scope>
    <source>
        <strain evidence="3">CBS 113818</strain>
    </source>
</reference>
<evidence type="ECO:0000256" key="1">
    <source>
        <dbReference type="SAM" id="MobiDB-lite"/>
    </source>
</evidence>
<feature type="domain" description="DUF7730" evidence="2">
    <location>
        <begin position="59"/>
        <end position="181"/>
    </location>
</feature>
<dbReference type="PANTHER" id="PTHR38790">
    <property type="entry name" value="2EXR DOMAIN-CONTAINING PROTEIN-RELATED"/>
    <property type="match status" value="1"/>
</dbReference>
<gene>
    <name evidence="3" type="ORF">CC86DRAFT_378807</name>
</gene>
<name>A0A6A7AB97_9PLEO</name>
<protein>
    <recommendedName>
        <fullName evidence="2">DUF7730 domain-containing protein</fullName>
    </recommendedName>
</protein>
<keyword evidence="4" id="KW-1185">Reference proteome</keyword>
<dbReference type="InterPro" id="IPR056632">
    <property type="entry name" value="DUF7730"/>
</dbReference>
<dbReference type="Pfam" id="PF24864">
    <property type="entry name" value="DUF7730"/>
    <property type="match status" value="1"/>
</dbReference>
<evidence type="ECO:0000313" key="4">
    <source>
        <dbReference type="Proteomes" id="UP000799424"/>
    </source>
</evidence>